<dbReference type="InterPro" id="IPR019405">
    <property type="entry name" value="Lactonase_7-beta_prop"/>
</dbReference>
<dbReference type="OrthoDB" id="9972196at2759"/>
<dbReference type="EMBL" id="KN834791">
    <property type="protein sequence ID" value="KIK57360.1"/>
    <property type="molecule type" value="Genomic_DNA"/>
</dbReference>
<dbReference type="PANTHER" id="PTHR30344">
    <property type="entry name" value="6-PHOSPHOGLUCONOLACTONASE-RELATED"/>
    <property type="match status" value="1"/>
</dbReference>
<evidence type="ECO:0000313" key="3">
    <source>
        <dbReference type="EMBL" id="KIK57360.1"/>
    </source>
</evidence>
<organism evidence="3 4">
    <name type="scientific">Collybiopsis luxurians FD-317 M1</name>
    <dbReference type="NCBI Taxonomy" id="944289"/>
    <lineage>
        <taxon>Eukaryota</taxon>
        <taxon>Fungi</taxon>
        <taxon>Dikarya</taxon>
        <taxon>Basidiomycota</taxon>
        <taxon>Agaricomycotina</taxon>
        <taxon>Agaricomycetes</taxon>
        <taxon>Agaricomycetidae</taxon>
        <taxon>Agaricales</taxon>
        <taxon>Marasmiineae</taxon>
        <taxon>Omphalotaceae</taxon>
        <taxon>Collybiopsis</taxon>
        <taxon>Collybiopsis luxurians</taxon>
    </lineage>
</organism>
<gene>
    <name evidence="3" type="ORF">GYMLUDRAFT_172795</name>
</gene>
<feature type="region of interest" description="Disordered" evidence="2">
    <location>
        <begin position="294"/>
        <end position="332"/>
    </location>
</feature>
<protein>
    <submittedName>
        <fullName evidence="3">Uncharacterized protein</fullName>
    </submittedName>
</protein>
<evidence type="ECO:0000256" key="1">
    <source>
        <dbReference type="ARBA" id="ARBA00005564"/>
    </source>
</evidence>
<feature type="compositionally biased region" description="Basic residues" evidence="2">
    <location>
        <begin position="308"/>
        <end position="320"/>
    </location>
</feature>
<dbReference type="PANTHER" id="PTHR30344:SF1">
    <property type="entry name" value="6-PHOSPHOGLUCONOLACTONASE"/>
    <property type="match status" value="1"/>
</dbReference>
<keyword evidence="4" id="KW-1185">Reference proteome</keyword>
<name>A0A0D0B2H4_9AGAR</name>
<dbReference type="HOGENOM" id="CLU_038716_1_0_1"/>
<dbReference type="GO" id="GO:0017057">
    <property type="term" value="F:6-phosphogluconolactonase activity"/>
    <property type="evidence" value="ECO:0007669"/>
    <property type="project" value="TreeGrafter"/>
</dbReference>
<dbReference type="InterPro" id="IPR015943">
    <property type="entry name" value="WD40/YVTN_repeat-like_dom_sf"/>
</dbReference>
<dbReference type="InterPro" id="IPR050282">
    <property type="entry name" value="Cycloisomerase_2"/>
</dbReference>
<accession>A0A0D0B2H4</accession>
<dbReference type="Proteomes" id="UP000053593">
    <property type="component" value="Unassembled WGS sequence"/>
</dbReference>
<proteinExistence type="inferred from homology"/>
<dbReference type="Gene3D" id="2.130.10.10">
    <property type="entry name" value="YVTN repeat-like/Quinoprotein amine dehydrogenase"/>
    <property type="match status" value="1"/>
</dbReference>
<dbReference type="AlphaFoldDB" id="A0A0D0B2H4"/>
<dbReference type="Pfam" id="PF10282">
    <property type="entry name" value="Lactonase"/>
    <property type="match status" value="1"/>
</dbReference>
<reference evidence="3 4" key="1">
    <citation type="submission" date="2014-04" db="EMBL/GenBank/DDBJ databases">
        <title>Evolutionary Origins and Diversification of the Mycorrhizal Mutualists.</title>
        <authorList>
            <consortium name="DOE Joint Genome Institute"/>
            <consortium name="Mycorrhizal Genomics Consortium"/>
            <person name="Kohler A."/>
            <person name="Kuo A."/>
            <person name="Nagy L.G."/>
            <person name="Floudas D."/>
            <person name="Copeland A."/>
            <person name="Barry K.W."/>
            <person name="Cichocki N."/>
            <person name="Veneault-Fourrey C."/>
            <person name="LaButti K."/>
            <person name="Lindquist E.A."/>
            <person name="Lipzen A."/>
            <person name="Lundell T."/>
            <person name="Morin E."/>
            <person name="Murat C."/>
            <person name="Riley R."/>
            <person name="Ohm R."/>
            <person name="Sun H."/>
            <person name="Tunlid A."/>
            <person name="Henrissat B."/>
            <person name="Grigoriev I.V."/>
            <person name="Hibbett D.S."/>
            <person name="Martin F."/>
        </authorList>
    </citation>
    <scope>NUCLEOTIDE SEQUENCE [LARGE SCALE GENOMIC DNA]</scope>
    <source>
        <strain evidence="3 4">FD-317 M1</strain>
    </source>
</reference>
<evidence type="ECO:0000313" key="4">
    <source>
        <dbReference type="Proteomes" id="UP000053593"/>
    </source>
</evidence>
<dbReference type="SUPFAM" id="SSF75011">
    <property type="entry name" value="3-carboxy-cis,cis-mucoante lactonizing enzyme"/>
    <property type="match status" value="1"/>
</dbReference>
<sequence>MVNFTILAGGFAVPGFISTYVFSNDSNTLSIIGQSVTGDDPSWIALHPNNSRVLYAVNEIQTIGNLQSFTVNNDSTVSLIDTVSTQGVGPTFTNPLSTGEVSAMNFGSPNCSFISTDPNDPLTFQTNSPGVAFPIPEGGKSNPHMSLEYNDEVLVADLGADKIWRLGRTGAPGSGSFAVQGQIDRDPGSGPRRLAILDDILFVVSETTSTLTAQRIPNAPNGTTTTLLANVSTFPTDALPGSKFAAAELLISTPTDRFPNPLIYVSNRNIGSTIDPKGDTIAIFEFVNGTSLTLSTPTNTSTNERRNARMKRVSRSSTLRHQRDSDPELDGTDANSAGYSFNLIAQVPTGLQQIRSMALGRVDDGGDAFIVAGATTTGGVAVLERTDGGRNLTLVASNQDVQNRTSFVFLPSA</sequence>
<evidence type="ECO:0000256" key="2">
    <source>
        <dbReference type="SAM" id="MobiDB-lite"/>
    </source>
</evidence>
<comment type="similarity">
    <text evidence="1">Belongs to the cycloisomerase 2 family.</text>
</comment>